<keyword evidence="5" id="KW-1185">Reference proteome</keyword>
<evidence type="ECO:0000256" key="1">
    <source>
        <dbReference type="ARBA" id="ARBA00022553"/>
    </source>
</evidence>
<feature type="compositionally biased region" description="Polar residues" evidence="2">
    <location>
        <begin position="145"/>
        <end position="161"/>
    </location>
</feature>
<dbReference type="OrthoDB" id="445357at2759"/>
<feature type="compositionally biased region" description="Low complexity" evidence="2">
    <location>
        <begin position="199"/>
        <end position="218"/>
    </location>
</feature>
<evidence type="ECO:0000256" key="2">
    <source>
        <dbReference type="SAM" id="MobiDB-lite"/>
    </source>
</evidence>
<dbReference type="Pfam" id="PF12949">
    <property type="entry name" value="HeH"/>
    <property type="match status" value="1"/>
</dbReference>
<dbReference type="AlphaFoldDB" id="A0A4Y7Q9R1"/>
<organism evidence="4 5">
    <name type="scientific">Rickenella mellea</name>
    <dbReference type="NCBI Taxonomy" id="50990"/>
    <lineage>
        <taxon>Eukaryota</taxon>
        <taxon>Fungi</taxon>
        <taxon>Dikarya</taxon>
        <taxon>Basidiomycota</taxon>
        <taxon>Agaricomycotina</taxon>
        <taxon>Agaricomycetes</taxon>
        <taxon>Hymenochaetales</taxon>
        <taxon>Rickenellaceae</taxon>
        <taxon>Rickenella</taxon>
    </lineage>
</organism>
<dbReference type="InterPro" id="IPR052240">
    <property type="entry name" value="SAP_domain_ribonucleoprotein"/>
</dbReference>
<evidence type="ECO:0000313" key="4">
    <source>
        <dbReference type="EMBL" id="TDL24324.1"/>
    </source>
</evidence>
<dbReference type="CDD" id="cd12935">
    <property type="entry name" value="LEM_like"/>
    <property type="match status" value="1"/>
</dbReference>
<name>A0A4Y7Q9R1_9AGAM</name>
<feature type="compositionally biased region" description="Polar residues" evidence="2">
    <location>
        <begin position="109"/>
        <end position="118"/>
    </location>
</feature>
<accession>A0A4Y7Q9R1</accession>
<dbReference type="VEuPathDB" id="FungiDB:BD410DRAFT_786440"/>
<evidence type="ECO:0000313" key="5">
    <source>
        <dbReference type="Proteomes" id="UP000294933"/>
    </source>
</evidence>
<dbReference type="GO" id="GO:0005634">
    <property type="term" value="C:nucleus"/>
    <property type="evidence" value="ECO:0007669"/>
    <property type="project" value="TreeGrafter"/>
</dbReference>
<keyword evidence="1" id="KW-0597">Phosphoprotein</keyword>
<feature type="compositionally biased region" description="Polar residues" evidence="2">
    <location>
        <begin position="66"/>
        <end position="75"/>
    </location>
</feature>
<feature type="compositionally biased region" description="Polar residues" evidence="2">
    <location>
        <begin position="82"/>
        <end position="96"/>
    </location>
</feature>
<dbReference type="GO" id="GO:0016973">
    <property type="term" value="P:poly(A)+ mRNA export from nucleus"/>
    <property type="evidence" value="ECO:0007669"/>
    <property type="project" value="TreeGrafter"/>
</dbReference>
<gene>
    <name evidence="4" type="ORF">BD410DRAFT_786440</name>
</gene>
<protein>
    <recommendedName>
        <fullName evidence="3">HeH/LEM domain-containing protein</fullName>
    </recommendedName>
</protein>
<feature type="compositionally biased region" description="Basic and acidic residues" evidence="2">
    <location>
        <begin position="227"/>
        <end position="237"/>
    </location>
</feature>
<evidence type="ECO:0000259" key="3">
    <source>
        <dbReference type="Pfam" id="PF12949"/>
    </source>
</evidence>
<proteinExistence type="predicted"/>
<feature type="domain" description="HeH/LEM" evidence="3">
    <location>
        <begin position="5"/>
        <end position="35"/>
    </location>
</feature>
<dbReference type="Proteomes" id="UP000294933">
    <property type="component" value="Unassembled WGS sequence"/>
</dbReference>
<sequence>MESKLKALKVVELREILTKANVEIPSRAHKPDLIAKIIASPKAIEIFNGSNADGASSSPGAAPSATPTVLPQNDVASVPTVAMSQLSSKDTLTPPETSLAPKAVEPRKPTSTNKTNATVPKASTIPVTPDVVEKSSLHPAAPAPTSVSGDSATANAPQEVNNVVDEQLERRRKRAERFGIPLVEPSKSVGRKTQKHSRNSSNTPGSPATPSPAATNGAKPTPSLPDDLEKIKARQERFGTNAAIPAQLAGKKRGSPAPDDEEMERRRKRAERFGLNK</sequence>
<dbReference type="InterPro" id="IPR025856">
    <property type="entry name" value="HeH/LEM_domain"/>
</dbReference>
<dbReference type="STRING" id="50990.A0A4Y7Q9R1"/>
<reference evidence="4 5" key="1">
    <citation type="submission" date="2018-06" db="EMBL/GenBank/DDBJ databases">
        <title>A transcriptomic atlas of mushroom development highlights an independent origin of complex multicellularity.</title>
        <authorList>
            <consortium name="DOE Joint Genome Institute"/>
            <person name="Krizsan K."/>
            <person name="Almasi E."/>
            <person name="Merenyi Z."/>
            <person name="Sahu N."/>
            <person name="Viragh M."/>
            <person name="Koszo T."/>
            <person name="Mondo S."/>
            <person name="Kiss B."/>
            <person name="Balint B."/>
            <person name="Kues U."/>
            <person name="Barry K."/>
            <person name="Hegedus J.C."/>
            <person name="Henrissat B."/>
            <person name="Johnson J."/>
            <person name="Lipzen A."/>
            <person name="Ohm R."/>
            <person name="Nagy I."/>
            <person name="Pangilinan J."/>
            <person name="Yan J."/>
            <person name="Xiong Y."/>
            <person name="Grigoriev I.V."/>
            <person name="Hibbett D.S."/>
            <person name="Nagy L.G."/>
        </authorList>
    </citation>
    <scope>NUCLEOTIDE SEQUENCE [LARGE SCALE GENOMIC DNA]</scope>
    <source>
        <strain evidence="4 5">SZMC22713</strain>
    </source>
</reference>
<dbReference type="EMBL" id="ML170167">
    <property type="protein sequence ID" value="TDL24324.1"/>
    <property type="molecule type" value="Genomic_DNA"/>
</dbReference>
<dbReference type="PANTHER" id="PTHR46551:SF1">
    <property type="entry name" value="SAP DOMAIN-CONTAINING RIBONUCLEOPROTEIN"/>
    <property type="match status" value="1"/>
</dbReference>
<feature type="compositionally biased region" description="Low complexity" evidence="2">
    <location>
        <begin position="48"/>
        <end position="65"/>
    </location>
</feature>
<dbReference type="PANTHER" id="PTHR46551">
    <property type="entry name" value="SAP DOMAIN-CONTAINING RIBONUCLEOPROTEIN"/>
    <property type="match status" value="1"/>
</dbReference>
<feature type="compositionally biased region" description="Basic residues" evidence="2">
    <location>
        <begin position="189"/>
        <end position="198"/>
    </location>
</feature>
<feature type="region of interest" description="Disordered" evidence="2">
    <location>
        <begin position="48"/>
        <end position="277"/>
    </location>
</feature>